<dbReference type="EMBL" id="PKMF04000273">
    <property type="protein sequence ID" value="KAK7839908.1"/>
    <property type="molecule type" value="Genomic_DNA"/>
</dbReference>
<keyword evidence="5" id="KW-1185">Reference proteome</keyword>
<dbReference type="Pfam" id="PF11265">
    <property type="entry name" value="Med25_VWA"/>
    <property type="match status" value="1"/>
</dbReference>
<proteinExistence type="inferred from homology"/>
<accession>A0AAW0KNC2</accession>
<protein>
    <recommendedName>
        <fullName evidence="2">Mediator of RNA polymerase II transcription subunit 25</fullName>
    </recommendedName>
</protein>
<evidence type="ECO:0000313" key="5">
    <source>
        <dbReference type="Proteomes" id="UP000237347"/>
    </source>
</evidence>
<dbReference type="AlphaFoldDB" id="A0AAW0KNC2"/>
<dbReference type="InterPro" id="IPR021419">
    <property type="entry name" value="Mediator_Med25_VWA"/>
</dbReference>
<feature type="domain" description="Mediator of RNA polymerase II transcription subunit 25 von Willebrand factor type A" evidence="3">
    <location>
        <begin position="3"/>
        <end position="40"/>
    </location>
</feature>
<organism evidence="4 5">
    <name type="scientific">Quercus suber</name>
    <name type="common">Cork oak</name>
    <dbReference type="NCBI Taxonomy" id="58331"/>
    <lineage>
        <taxon>Eukaryota</taxon>
        <taxon>Viridiplantae</taxon>
        <taxon>Streptophyta</taxon>
        <taxon>Embryophyta</taxon>
        <taxon>Tracheophyta</taxon>
        <taxon>Spermatophyta</taxon>
        <taxon>Magnoliopsida</taxon>
        <taxon>eudicotyledons</taxon>
        <taxon>Gunneridae</taxon>
        <taxon>Pentapetalae</taxon>
        <taxon>rosids</taxon>
        <taxon>fabids</taxon>
        <taxon>Fagales</taxon>
        <taxon>Fagaceae</taxon>
        <taxon>Quercus</taxon>
    </lineage>
</organism>
<sequence>MAAKRLVIVVDGTAAMGPYWSTIVSDYLEKIIRYNTTHSLSLSLSSVLLNCVYSLDIILCCSHNVVLDDI</sequence>
<reference evidence="4 5" key="1">
    <citation type="journal article" date="2018" name="Sci. Data">
        <title>The draft genome sequence of cork oak.</title>
        <authorList>
            <person name="Ramos A.M."/>
            <person name="Usie A."/>
            <person name="Barbosa P."/>
            <person name="Barros P.M."/>
            <person name="Capote T."/>
            <person name="Chaves I."/>
            <person name="Simoes F."/>
            <person name="Abreu I."/>
            <person name="Carrasquinho I."/>
            <person name="Faro C."/>
            <person name="Guimaraes J.B."/>
            <person name="Mendonca D."/>
            <person name="Nobrega F."/>
            <person name="Rodrigues L."/>
            <person name="Saibo N.J.M."/>
            <person name="Varela M.C."/>
            <person name="Egas C."/>
            <person name="Matos J."/>
            <person name="Miguel C.M."/>
            <person name="Oliveira M.M."/>
            <person name="Ricardo C.P."/>
            <person name="Goncalves S."/>
        </authorList>
    </citation>
    <scope>NUCLEOTIDE SEQUENCE [LARGE SCALE GENOMIC DNA]</scope>
    <source>
        <strain evidence="5">cv. HL8</strain>
    </source>
</reference>
<dbReference type="Proteomes" id="UP000237347">
    <property type="component" value="Unassembled WGS sequence"/>
</dbReference>
<dbReference type="PANTHER" id="PTHR12433:SF11">
    <property type="entry name" value="MEDIATOR OF RNA POLYMERASE II TRANSCRIPTION SUBUNIT 25"/>
    <property type="match status" value="1"/>
</dbReference>
<comment type="similarity">
    <text evidence="1">Belongs to the Mediator complex subunit 25 family.</text>
</comment>
<name>A0AAW0KNC2_QUESU</name>
<comment type="caution">
    <text evidence="4">The sequence shown here is derived from an EMBL/GenBank/DDBJ whole genome shotgun (WGS) entry which is preliminary data.</text>
</comment>
<gene>
    <name evidence="4" type="primary">MED25_2</name>
    <name evidence="4" type="ORF">CFP56_017382</name>
</gene>
<evidence type="ECO:0000256" key="1">
    <source>
        <dbReference type="ARBA" id="ARBA00009102"/>
    </source>
</evidence>
<evidence type="ECO:0000256" key="2">
    <source>
        <dbReference type="ARBA" id="ARBA00019694"/>
    </source>
</evidence>
<dbReference type="GO" id="GO:0016592">
    <property type="term" value="C:mediator complex"/>
    <property type="evidence" value="ECO:0007669"/>
    <property type="project" value="TreeGrafter"/>
</dbReference>
<dbReference type="PANTHER" id="PTHR12433">
    <property type="entry name" value="MEDIATOR OF RNA POLYMERASE II TRANSCRIPTION SUBUNIT 25"/>
    <property type="match status" value="1"/>
</dbReference>
<evidence type="ECO:0000313" key="4">
    <source>
        <dbReference type="EMBL" id="KAK7839908.1"/>
    </source>
</evidence>
<evidence type="ECO:0000259" key="3">
    <source>
        <dbReference type="Pfam" id="PF11265"/>
    </source>
</evidence>
<dbReference type="GO" id="GO:0005667">
    <property type="term" value="C:transcription regulator complex"/>
    <property type="evidence" value="ECO:0007669"/>
    <property type="project" value="TreeGrafter"/>
</dbReference>
<dbReference type="GO" id="GO:0045944">
    <property type="term" value="P:positive regulation of transcription by RNA polymerase II"/>
    <property type="evidence" value="ECO:0007669"/>
    <property type="project" value="TreeGrafter"/>
</dbReference>